<reference evidence="3" key="1">
    <citation type="submission" date="2018-06" db="EMBL/GenBank/DDBJ databases">
        <authorList>
            <person name="Ashton P.M."/>
            <person name="Dallman T."/>
            <person name="Nair S."/>
            <person name="De Pinna E."/>
            <person name="Peters T."/>
            <person name="Grant K."/>
        </authorList>
    </citation>
    <scope>NUCLEOTIDE SEQUENCE</scope>
    <source>
        <strain evidence="3">430336</strain>
    </source>
</reference>
<sequence length="158" mass="17944">LSLPGLDITPREYWPMRTEEEKALHNGLTPFRVQGSTVQVVRAISTYVKNAAGIDDATLLDITTLRTLDYVRVAWRTRMSQRFPNGGKLTDHRLRQVKSETLDVLYQLESLEMVENVQAYQDQVTVLPNKQDDTRVDVSIPASAVRGLHILTGTIYLY</sequence>
<feature type="non-terminal residue" evidence="3">
    <location>
        <position position="1"/>
    </location>
</feature>
<evidence type="ECO:0000256" key="1">
    <source>
        <dbReference type="ARBA" id="ARBA00008005"/>
    </source>
</evidence>
<gene>
    <name evidence="3" type="ORF">DM035_26895</name>
</gene>
<dbReference type="Pfam" id="PF17482">
    <property type="entry name" value="Phage_sheath_1C"/>
    <property type="match status" value="1"/>
</dbReference>
<dbReference type="InterPro" id="IPR020287">
    <property type="entry name" value="Tail_sheath_C"/>
</dbReference>
<comment type="caution">
    <text evidence="3">The sequence shown here is derived from an EMBL/GenBank/DDBJ whole genome shotgun (WGS) entry which is preliminary data.</text>
</comment>
<comment type="similarity">
    <text evidence="1">Belongs to the myoviridae tail sheath protein family.</text>
</comment>
<protein>
    <submittedName>
        <fullName evidence="3">Phage tail protein</fullName>
    </submittedName>
</protein>
<dbReference type="AlphaFoldDB" id="A0A5U6MHX7"/>
<name>A0A5U6MHX7_SALET</name>
<accession>A0A5U6MHX7</accession>
<proteinExistence type="inferred from homology"/>
<evidence type="ECO:0000313" key="3">
    <source>
        <dbReference type="EMBL" id="EBQ9797722.1"/>
    </source>
</evidence>
<organism evidence="3">
    <name type="scientific">Salmonella enterica subsp. enterica serovar Kottbus</name>
    <dbReference type="NCBI Taxonomy" id="224727"/>
    <lineage>
        <taxon>Bacteria</taxon>
        <taxon>Pseudomonadati</taxon>
        <taxon>Pseudomonadota</taxon>
        <taxon>Gammaproteobacteria</taxon>
        <taxon>Enterobacterales</taxon>
        <taxon>Enterobacteriaceae</taxon>
        <taxon>Salmonella</taxon>
    </lineage>
</organism>
<dbReference type="EMBL" id="AAGQTM010000097">
    <property type="protein sequence ID" value="EBQ9797722.1"/>
    <property type="molecule type" value="Genomic_DNA"/>
</dbReference>
<evidence type="ECO:0000259" key="2">
    <source>
        <dbReference type="Pfam" id="PF17482"/>
    </source>
</evidence>
<feature type="domain" description="Tail sheath protein C-terminal" evidence="2">
    <location>
        <begin position="56"/>
        <end position="157"/>
    </location>
</feature>